<feature type="repeat" description="WD" evidence="3">
    <location>
        <begin position="120"/>
        <end position="161"/>
    </location>
</feature>
<accession>A0ABW2KDI4</accession>
<dbReference type="Proteomes" id="UP001596540">
    <property type="component" value="Unassembled WGS sequence"/>
</dbReference>
<dbReference type="SUPFAM" id="SSF50998">
    <property type="entry name" value="Quinoprotein alcohol dehydrogenase-like"/>
    <property type="match status" value="1"/>
</dbReference>
<evidence type="ECO:0000313" key="5">
    <source>
        <dbReference type="Proteomes" id="UP001596540"/>
    </source>
</evidence>
<evidence type="ECO:0000256" key="3">
    <source>
        <dbReference type="PROSITE-ProRule" id="PRU00221"/>
    </source>
</evidence>
<dbReference type="InterPro" id="IPR019775">
    <property type="entry name" value="WD40_repeat_CS"/>
</dbReference>
<evidence type="ECO:0000313" key="4">
    <source>
        <dbReference type="EMBL" id="MFC7327353.1"/>
    </source>
</evidence>
<dbReference type="PROSITE" id="PS00678">
    <property type="entry name" value="WD_REPEATS_1"/>
    <property type="match status" value="1"/>
</dbReference>
<dbReference type="PROSITE" id="PS50082">
    <property type="entry name" value="WD_REPEATS_2"/>
    <property type="match status" value="2"/>
</dbReference>
<dbReference type="Gene3D" id="2.130.10.10">
    <property type="entry name" value="YVTN repeat-like/Quinoprotein amine dehydrogenase"/>
    <property type="match status" value="1"/>
</dbReference>
<dbReference type="EMBL" id="JBHTBH010000002">
    <property type="protein sequence ID" value="MFC7327353.1"/>
    <property type="molecule type" value="Genomic_DNA"/>
</dbReference>
<dbReference type="InterPro" id="IPR001680">
    <property type="entry name" value="WD40_rpt"/>
</dbReference>
<proteinExistence type="predicted"/>
<organism evidence="4 5">
    <name type="scientific">Marinactinospora rubrisoli</name>
    <dbReference type="NCBI Taxonomy" id="2715399"/>
    <lineage>
        <taxon>Bacteria</taxon>
        <taxon>Bacillati</taxon>
        <taxon>Actinomycetota</taxon>
        <taxon>Actinomycetes</taxon>
        <taxon>Streptosporangiales</taxon>
        <taxon>Nocardiopsidaceae</taxon>
        <taxon>Marinactinospora</taxon>
    </lineage>
</organism>
<keyword evidence="2" id="KW-0677">Repeat</keyword>
<dbReference type="PANTHER" id="PTHR19879:SF9">
    <property type="entry name" value="TRANSCRIPTION INITIATION FACTOR TFIID SUBUNIT 5"/>
    <property type="match status" value="1"/>
</dbReference>
<keyword evidence="5" id="KW-1185">Reference proteome</keyword>
<dbReference type="PROSITE" id="PS50294">
    <property type="entry name" value="WD_REPEATS_REGION"/>
    <property type="match status" value="1"/>
</dbReference>
<feature type="repeat" description="WD" evidence="3">
    <location>
        <begin position="171"/>
        <end position="198"/>
    </location>
</feature>
<dbReference type="InterPro" id="IPR015943">
    <property type="entry name" value="WD40/YVTN_repeat-like_dom_sf"/>
</dbReference>
<evidence type="ECO:0000256" key="2">
    <source>
        <dbReference type="ARBA" id="ARBA00022737"/>
    </source>
</evidence>
<comment type="caution">
    <text evidence="4">The sequence shown here is derived from an EMBL/GenBank/DDBJ whole genome shotgun (WGS) entry which is preliminary data.</text>
</comment>
<gene>
    <name evidence="4" type="ORF">ACFQRF_06320</name>
</gene>
<protein>
    <submittedName>
        <fullName evidence="4">WD40 repeat domain-containing protein</fullName>
    </submittedName>
</protein>
<dbReference type="PANTHER" id="PTHR19879">
    <property type="entry name" value="TRANSCRIPTION INITIATION FACTOR TFIID"/>
    <property type="match status" value="1"/>
</dbReference>
<dbReference type="InterPro" id="IPR011047">
    <property type="entry name" value="Quinoprotein_ADH-like_sf"/>
</dbReference>
<reference evidence="5" key="1">
    <citation type="journal article" date="2019" name="Int. J. Syst. Evol. Microbiol.">
        <title>The Global Catalogue of Microorganisms (GCM) 10K type strain sequencing project: providing services to taxonomists for standard genome sequencing and annotation.</title>
        <authorList>
            <consortium name="The Broad Institute Genomics Platform"/>
            <consortium name="The Broad Institute Genome Sequencing Center for Infectious Disease"/>
            <person name="Wu L."/>
            <person name="Ma J."/>
        </authorList>
    </citation>
    <scope>NUCLEOTIDE SEQUENCE [LARGE SCALE GENOMIC DNA]</scope>
    <source>
        <strain evidence="5">CGMCC 4.7382</strain>
    </source>
</reference>
<evidence type="ECO:0000256" key="1">
    <source>
        <dbReference type="ARBA" id="ARBA00022574"/>
    </source>
</evidence>
<keyword evidence="1 3" id="KW-0853">WD repeat</keyword>
<name>A0ABW2KDI4_9ACTN</name>
<dbReference type="RefSeq" id="WP_379869595.1">
    <property type="nucleotide sequence ID" value="NZ_JBHTBH010000002.1"/>
</dbReference>
<dbReference type="SMART" id="SM00320">
    <property type="entry name" value="WD40"/>
    <property type="match status" value="3"/>
</dbReference>
<sequence length="198" mass="20321">MAFTPDGAGLIATDEEGAVHFFDAATGEPRNTVRVGSPDDVALSGQLALHPDGTTVAAVVGTEIRLLDAATGAERGRLDQEGRPPWAMAFTPDGERLVGGGTDQVVNVIDAATGDRIAALIGHTDTVVDIALTPDGTMAATIAADETVRLWDLTAGRQVAALDVPGASGRIAFDAAGTRLAVGYFDGSLRLWSLPDDA</sequence>
<dbReference type="Pfam" id="PF00400">
    <property type="entry name" value="WD40"/>
    <property type="match status" value="3"/>
</dbReference>